<feature type="transmembrane region" description="Helical" evidence="1">
    <location>
        <begin position="70"/>
        <end position="90"/>
    </location>
</feature>
<reference evidence="2" key="1">
    <citation type="submission" date="2023-03" db="EMBL/GenBank/DDBJ databases">
        <authorList>
            <person name="Shen W."/>
            <person name="Cai J."/>
        </authorList>
    </citation>
    <scope>NUCLEOTIDE SEQUENCE</scope>
    <source>
        <strain evidence="2">P69-2</strain>
    </source>
</reference>
<proteinExistence type="predicted"/>
<keyword evidence="1" id="KW-0812">Transmembrane</keyword>
<protein>
    <submittedName>
        <fullName evidence="2">Uncharacterized protein</fullName>
    </submittedName>
</protein>
<dbReference type="EMBL" id="JARQAI010000008">
    <property type="protein sequence ID" value="MDT2736910.1"/>
    <property type="molecule type" value="Genomic_DNA"/>
</dbReference>
<dbReference type="RefSeq" id="WP_311796949.1">
    <property type="nucleotide sequence ID" value="NZ_JARQAI010000008.1"/>
</dbReference>
<evidence type="ECO:0000313" key="2">
    <source>
        <dbReference type="EMBL" id="MDT2736910.1"/>
    </source>
</evidence>
<organism evidence="2 3">
    <name type="scientific">Enterococcus pseudoavium</name>
    <dbReference type="NCBI Taxonomy" id="44007"/>
    <lineage>
        <taxon>Bacteria</taxon>
        <taxon>Bacillati</taxon>
        <taxon>Bacillota</taxon>
        <taxon>Bacilli</taxon>
        <taxon>Lactobacillales</taxon>
        <taxon>Enterococcaceae</taxon>
        <taxon>Enterococcus</taxon>
    </lineage>
</organism>
<feature type="transmembrane region" description="Helical" evidence="1">
    <location>
        <begin position="102"/>
        <end position="128"/>
    </location>
</feature>
<name>A0AAE4KWS0_9ENTE</name>
<keyword evidence="1" id="KW-0472">Membrane</keyword>
<dbReference type="AlphaFoldDB" id="A0AAE4KWS0"/>
<sequence length="218" mass="24941">MELISTTLSTIKQHRIQFSISWLLCLVALFILTSLSMLKILLARLDSANQIQLFTTKEINQMQHYFSSRLAISSIGLFFLLLIFFGLRIHHQKKRTVLTKQLVYSVGLEFIFELLLATLCFILLFALFEPVYETILQHFYHQGLNQLKELPPFVLSNGTSGIAYSIRSSLSFELTSAMLLDLFFSSLFKALGYLFVSLGLIIISFHMLGFINKNGNVR</sequence>
<feature type="transmembrane region" description="Helical" evidence="1">
    <location>
        <begin position="190"/>
        <end position="211"/>
    </location>
</feature>
<evidence type="ECO:0000256" key="1">
    <source>
        <dbReference type="SAM" id="Phobius"/>
    </source>
</evidence>
<dbReference type="Proteomes" id="UP001180842">
    <property type="component" value="Unassembled WGS sequence"/>
</dbReference>
<gene>
    <name evidence="2" type="ORF">P7H00_07195</name>
</gene>
<evidence type="ECO:0000313" key="3">
    <source>
        <dbReference type="Proteomes" id="UP001180842"/>
    </source>
</evidence>
<keyword evidence="1" id="KW-1133">Transmembrane helix</keyword>
<comment type="caution">
    <text evidence="2">The sequence shown here is derived from an EMBL/GenBank/DDBJ whole genome shotgun (WGS) entry which is preliminary data.</text>
</comment>
<accession>A0AAE4KWS0</accession>
<feature type="transmembrane region" description="Helical" evidence="1">
    <location>
        <begin position="20"/>
        <end position="42"/>
    </location>
</feature>